<protein>
    <submittedName>
        <fullName evidence="2">Glycosyl transferase, group 2 family</fullName>
    </submittedName>
</protein>
<evidence type="ECO:0000259" key="1">
    <source>
        <dbReference type="Pfam" id="PF00535"/>
    </source>
</evidence>
<dbReference type="AlphaFoldDB" id="A0A6I6DKY8"/>
<dbReference type="Pfam" id="PF13181">
    <property type="entry name" value="TPR_8"/>
    <property type="match status" value="1"/>
</dbReference>
<dbReference type="InterPro" id="IPR011990">
    <property type="entry name" value="TPR-like_helical_dom_sf"/>
</dbReference>
<dbReference type="SUPFAM" id="SSF53448">
    <property type="entry name" value="Nucleotide-diphospho-sugar transferases"/>
    <property type="match status" value="2"/>
</dbReference>
<dbReference type="OrthoDB" id="9815923at2"/>
<feature type="domain" description="Glycosyltransferase 2-like" evidence="1">
    <location>
        <begin position="254"/>
        <end position="389"/>
    </location>
</feature>
<gene>
    <name evidence="2" type="ORF">SYNTR_1561</name>
</gene>
<evidence type="ECO:0000313" key="3">
    <source>
        <dbReference type="Proteomes" id="UP000426444"/>
    </source>
</evidence>
<dbReference type="KEGG" id="salq:SYNTR_1561"/>
<reference evidence="3" key="1">
    <citation type="journal article" date="2019" name="Microbiology">
        <title>Complete Genome Sequence of an Uncultured Bacterium of the Candidate Phylum Bipolaricaulota.</title>
        <authorList>
            <person name="Kadnikov V.V."/>
            <person name="Mardanov A.V."/>
            <person name="Beletsky A.V."/>
            <person name="Frank Y.A."/>
            <person name="Karnachuk O.V."/>
            <person name="Ravin N.V."/>
        </authorList>
    </citation>
    <scope>NUCLEOTIDE SEQUENCE [LARGE SCALE GENOMIC DNA]</scope>
</reference>
<dbReference type="PANTHER" id="PTHR43630">
    <property type="entry name" value="POLY-BETA-1,6-N-ACETYL-D-GLUCOSAMINE SYNTHASE"/>
    <property type="match status" value="1"/>
</dbReference>
<organism evidence="2 3">
    <name type="scientific">Candidatus Syntrophocurvum alkaliphilum</name>
    <dbReference type="NCBI Taxonomy" id="2293317"/>
    <lineage>
        <taxon>Bacteria</taxon>
        <taxon>Bacillati</taxon>
        <taxon>Bacillota</taxon>
        <taxon>Clostridia</taxon>
        <taxon>Eubacteriales</taxon>
        <taxon>Syntrophomonadaceae</taxon>
        <taxon>Candidatus Syntrophocurvum</taxon>
    </lineage>
</organism>
<sequence>MKISLVLLTHNHLQMIQKALERIEKYADLYELIIVDNGSPKETIEYLQAKMDIKTIFNSENVGIAKSYNQGFELSSGDYILFMSQNSILTKYSLSNMMQCITTQPNAGIVGPVSNDVSGHQCIQLPSKNIIEIDSFAEKNHNQNLGLFKQTFRLLSHCMLVKREVFLALGGFDERFGIGTYEDDDFCLRAINKDYTLYIALDSFVYYINPLSLPTADIDYFNKLLKENKQKAIDKWGFNITDYLLKMRVPITISLCMIVKNEEKVLARCLNSVKNIVDEIIIVDTGSTDKTKEIASIFTEKIYDFTWIDDFAAARNFAFSLATKEYILWLDADDILTEEDGLKLLSLKENLDPVYDSVTMNYNLSFDENGNVTSSLRRNRLVKRSKGFKWIGAVHEYLAVHGKVLDSDIAITHKRESHDSKRNIRIYEKRLVNGEDFSPRDQYYYANELMDHQMYEKAIEWYQKFLETEQGWVEDNISACRKLVDCFIKLGDHEKAKYYIFKSFLYDTPRAELCCRLGNLFSLKENYKQAIFWYKLATQLEKPEQVRGYIDHASWTWVPHIQLCVCYDRLGQYELAYKHNELAAQYVPNNKNVLQNREYLKKRLN</sequence>
<dbReference type="Pfam" id="PF00535">
    <property type="entry name" value="Glycos_transf_2"/>
    <property type="match status" value="2"/>
</dbReference>
<dbReference type="SUPFAM" id="SSF81901">
    <property type="entry name" value="HCP-like"/>
    <property type="match status" value="1"/>
</dbReference>
<dbReference type="Proteomes" id="UP000426444">
    <property type="component" value="Chromosome"/>
</dbReference>
<accession>A0A6I6DKY8</accession>
<dbReference type="Gene3D" id="1.25.40.10">
    <property type="entry name" value="Tetratricopeptide repeat domain"/>
    <property type="match status" value="1"/>
</dbReference>
<evidence type="ECO:0000313" key="2">
    <source>
        <dbReference type="EMBL" id="QGU00155.1"/>
    </source>
</evidence>
<proteinExistence type="predicted"/>
<dbReference type="EMBL" id="CP046457">
    <property type="protein sequence ID" value="QGU00155.1"/>
    <property type="molecule type" value="Genomic_DNA"/>
</dbReference>
<dbReference type="CDD" id="cd02511">
    <property type="entry name" value="Beta4Glucosyltransferase"/>
    <property type="match status" value="1"/>
</dbReference>
<dbReference type="Gene3D" id="3.90.550.10">
    <property type="entry name" value="Spore Coat Polysaccharide Biosynthesis Protein SpsA, Chain A"/>
    <property type="match status" value="2"/>
</dbReference>
<dbReference type="PANTHER" id="PTHR43630:SF2">
    <property type="entry name" value="GLYCOSYLTRANSFERASE"/>
    <property type="match status" value="1"/>
</dbReference>
<keyword evidence="2" id="KW-0808">Transferase</keyword>
<feature type="domain" description="Glycosyltransferase 2-like" evidence="1">
    <location>
        <begin position="4"/>
        <end position="166"/>
    </location>
</feature>
<dbReference type="InterPro" id="IPR019734">
    <property type="entry name" value="TPR_rpt"/>
</dbReference>
<dbReference type="InterPro" id="IPR029044">
    <property type="entry name" value="Nucleotide-diphossugar_trans"/>
</dbReference>
<name>A0A6I6DKY8_9FIRM</name>
<keyword evidence="3" id="KW-1185">Reference proteome</keyword>
<dbReference type="InterPro" id="IPR001173">
    <property type="entry name" value="Glyco_trans_2-like"/>
</dbReference>
<dbReference type="GO" id="GO:0016757">
    <property type="term" value="F:glycosyltransferase activity"/>
    <property type="evidence" value="ECO:0007669"/>
    <property type="project" value="UniProtKB-KW"/>
</dbReference>
<dbReference type="SMART" id="SM00028">
    <property type="entry name" value="TPR"/>
    <property type="match status" value="3"/>
</dbReference>